<keyword evidence="6" id="KW-0614">Plasmid</keyword>
<dbReference type="InterPro" id="IPR008920">
    <property type="entry name" value="TF_FadR/GntR_C"/>
</dbReference>
<dbReference type="InterPro" id="IPR036390">
    <property type="entry name" value="WH_DNA-bd_sf"/>
</dbReference>
<keyword evidence="2" id="KW-0238">DNA-binding</keyword>
<gene>
    <name evidence="6" type="ORF">CTZ24_21750</name>
    <name evidence="5" type="ORF">Q3404_10995</name>
</gene>
<dbReference type="InterPro" id="IPR036388">
    <property type="entry name" value="WH-like_DNA-bd_sf"/>
</dbReference>
<evidence type="ECO:0000256" key="3">
    <source>
        <dbReference type="ARBA" id="ARBA00023163"/>
    </source>
</evidence>
<dbReference type="SUPFAM" id="SSF48008">
    <property type="entry name" value="GntR ligand-binding domain-like"/>
    <property type="match status" value="1"/>
</dbReference>
<keyword evidence="1" id="KW-0805">Transcription regulation</keyword>
<dbReference type="InterPro" id="IPR000524">
    <property type="entry name" value="Tscrpt_reg_HTH_GntR"/>
</dbReference>
<dbReference type="GO" id="GO:0003677">
    <property type="term" value="F:DNA binding"/>
    <property type="evidence" value="ECO:0007669"/>
    <property type="project" value="UniProtKB-KW"/>
</dbReference>
<accession>A0AAP9H948</accession>
<evidence type="ECO:0000256" key="2">
    <source>
        <dbReference type="ARBA" id="ARBA00023125"/>
    </source>
</evidence>
<dbReference type="Gene3D" id="1.20.120.530">
    <property type="entry name" value="GntR ligand-binding domain-like"/>
    <property type="match status" value="1"/>
</dbReference>
<evidence type="ECO:0000313" key="8">
    <source>
        <dbReference type="Proteomes" id="UP001171299"/>
    </source>
</evidence>
<evidence type="ECO:0000313" key="6">
    <source>
        <dbReference type="EMBL" id="QGR09080.1"/>
    </source>
</evidence>
<organism evidence="6 7">
    <name type="scientific">Pantoea phytobeneficialis</name>
    <dbReference type="NCBI Taxonomy" id="2052056"/>
    <lineage>
        <taxon>Bacteria</taxon>
        <taxon>Pseudomonadati</taxon>
        <taxon>Pseudomonadota</taxon>
        <taxon>Gammaproteobacteria</taxon>
        <taxon>Enterobacterales</taxon>
        <taxon>Erwiniaceae</taxon>
        <taxon>Pantoea</taxon>
    </lineage>
</organism>
<dbReference type="EMBL" id="CP024637">
    <property type="protein sequence ID" value="QGR09080.1"/>
    <property type="molecule type" value="Genomic_DNA"/>
</dbReference>
<evidence type="ECO:0000259" key="4">
    <source>
        <dbReference type="PROSITE" id="PS50949"/>
    </source>
</evidence>
<dbReference type="Pfam" id="PF00392">
    <property type="entry name" value="GntR"/>
    <property type="match status" value="1"/>
</dbReference>
<dbReference type="InterPro" id="IPR011711">
    <property type="entry name" value="GntR_C"/>
</dbReference>
<evidence type="ECO:0000313" key="5">
    <source>
        <dbReference type="EMBL" id="MDO6407105.1"/>
    </source>
</evidence>
<dbReference type="Pfam" id="PF07729">
    <property type="entry name" value="FCD"/>
    <property type="match status" value="1"/>
</dbReference>
<dbReference type="KEGG" id="ppho:CTZ24_21750"/>
<reference evidence="7" key="1">
    <citation type="submission" date="2017-11" db="EMBL/GenBank/DDBJ databases">
        <title>Genome sequence of Pantoea sp. MSR2.</title>
        <authorList>
            <person name="Nascimento F.X."/>
        </authorList>
    </citation>
    <scope>NUCLEOTIDE SEQUENCE [LARGE SCALE GENOMIC DNA]</scope>
    <source>
        <strain evidence="7">MSR2</strain>
        <plasmid evidence="7">pmsr2a</plasmid>
    </source>
</reference>
<dbReference type="Proteomes" id="UP000424872">
    <property type="component" value="Plasmid pMSR2A"/>
</dbReference>
<keyword evidence="3" id="KW-0804">Transcription</keyword>
<name>A0AAP9H948_9GAMM</name>
<dbReference type="PANTHER" id="PTHR43537">
    <property type="entry name" value="TRANSCRIPTIONAL REGULATOR, GNTR FAMILY"/>
    <property type="match status" value="1"/>
</dbReference>
<dbReference type="PROSITE" id="PS50949">
    <property type="entry name" value="HTH_GNTR"/>
    <property type="match status" value="1"/>
</dbReference>
<geneLocation type="plasmid" evidence="6">
    <name>pMSR2A</name>
</geneLocation>
<dbReference type="Gene3D" id="1.10.10.10">
    <property type="entry name" value="Winged helix-like DNA-binding domain superfamily/Winged helix DNA-binding domain"/>
    <property type="match status" value="2"/>
</dbReference>
<dbReference type="SUPFAM" id="SSF46785">
    <property type="entry name" value="Winged helix' DNA-binding domain"/>
    <property type="match status" value="2"/>
</dbReference>
<protein>
    <submittedName>
        <fullName evidence="6">GntR family transcriptional regulator</fullName>
    </submittedName>
</protein>
<dbReference type="EMBL" id="JAUOOM010000009">
    <property type="protein sequence ID" value="MDO6407105.1"/>
    <property type="molecule type" value="Genomic_DNA"/>
</dbReference>
<dbReference type="RefSeq" id="WP_208726516.1">
    <property type="nucleotide sequence ID" value="NZ_CP024637.1"/>
</dbReference>
<reference evidence="6" key="2">
    <citation type="journal article" date="2020" name="Environ. Microbiol.">
        <title>The extreme plant-growth-promoting properties of Pantoea phytobeneficialis MSR2 revealed by functional and genomic analysis.</title>
        <authorList>
            <person name="Nascimento F.X."/>
            <person name="Hernandez A.G."/>
            <person name="Glick B.R."/>
            <person name="Rossi M.J."/>
        </authorList>
    </citation>
    <scope>NUCLEOTIDE SEQUENCE</scope>
    <source>
        <strain evidence="6">MSR2</strain>
    </source>
</reference>
<dbReference type="PANTHER" id="PTHR43537:SF49">
    <property type="entry name" value="TRANSCRIPTIONAL REGULATORY PROTEIN"/>
    <property type="match status" value="1"/>
</dbReference>
<dbReference type="SMART" id="SM00345">
    <property type="entry name" value="HTH_GNTR"/>
    <property type="match status" value="1"/>
</dbReference>
<proteinExistence type="predicted"/>
<dbReference type="AlphaFoldDB" id="A0AAP9H948"/>
<evidence type="ECO:0000313" key="7">
    <source>
        <dbReference type="Proteomes" id="UP000424872"/>
    </source>
</evidence>
<dbReference type="GO" id="GO:0003700">
    <property type="term" value="F:DNA-binding transcription factor activity"/>
    <property type="evidence" value="ECO:0007669"/>
    <property type="project" value="InterPro"/>
</dbReference>
<dbReference type="Proteomes" id="UP001171299">
    <property type="component" value="Unassembled WGS sequence"/>
</dbReference>
<feature type="domain" description="HTH gntR-type" evidence="4">
    <location>
        <begin position="17"/>
        <end position="84"/>
    </location>
</feature>
<sequence length="336" mass="38061">MRMLTNNTPAATEETGSARYEVIRQVLHNVLIQKRVPQGLVLLEGPLAQLFGTSRVPVRRALSLLHEEGLIARFEGRGFIVAKEDEEPEPLRAGLTRELLGLDEQEALVDTRSTGEKVLDNLQVVLSTAMVFGCYQLDEQLAAQHYNVSRAVIRESLMRLRDKGLVEKEPYSQWLTGPLTAREIADHFEIRASLEPTALRKAGRLLPVEWLTASLEKAQRYKGQQLSAAELELLEEDLHVRCLEPAGNKLMMQILRQNQSPFIVTRIFYDLLSIPVETAMLEEHCLVYEMLLKGNWELAAGCLRDHLERAQVRTLQRLKVLSVLPVPALPSFMDRI</sequence>
<keyword evidence="8" id="KW-1185">Reference proteome</keyword>
<reference evidence="5" key="3">
    <citation type="submission" date="2023-07" db="EMBL/GenBank/DDBJ databases">
        <title>The extreme plant-growth-promoting properties of Pantoea phytobeneficialis PF55 revealed by functional and genomic analysis.</title>
        <authorList>
            <person name="Nascimento F.X."/>
            <person name="Marcio R.J."/>
        </authorList>
    </citation>
    <scope>NUCLEOTIDE SEQUENCE</scope>
    <source>
        <strain evidence="5">PF55</strain>
    </source>
</reference>
<dbReference type="SMART" id="SM00895">
    <property type="entry name" value="FCD"/>
    <property type="match status" value="1"/>
</dbReference>
<evidence type="ECO:0000256" key="1">
    <source>
        <dbReference type="ARBA" id="ARBA00023015"/>
    </source>
</evidence>
<geneLocation type="plasmid" evidence="7">
    <name>pmsr2a</name>
</geneLocation>